<keyword evidence="2" id="KW-1185">Reference proteome</keyword>
<gene>
    <name evidence="1" type="ORF">SASPL_125397</name>
</gene>
<proteinExistence type="predicted"/>
<evidence type="ECO:0000313" key="2">
    <source>
        <dbReference type="Proteomes" id="UP000298416"/>
    </source>
</evidence>
<sequence>MKEARNNMEEEWNKSFNYSSNLDFLSKCIAQTQGDLPQRLCTAAELKFYFTNFIARKKSTISFLKPNTNCNSPDFTDSQEMPARTSNCQSCCEGFFCMIRINYCLMGSTSEKRESIVSTLNRLVFCSRILMYFLSCVFVGHCSLLQVDIVQSQLKYTEYKPIWSNVDCEFPSREFMVVLEMIRNSNEVNCRTFLFIFYNCYEQVITIGEKRHARSRETAVRSVKENARAQARWQAAKDAIPIHFHAERGSSSNT</sequence>
<dbReference type="EMBL" id="PNBA02000009">
    <property type="protein sequence ID" value="KAG6412712.1"/>
    <property type="molecule type" value="Genomic_DNA"/>
</dbReference>
<dbReference type="Proteomes" id="UP000298416">
    <property type="component" value="Unassembled WGS sequence"/>
</dbReference>
<reference evidence="1" key="2">
    <citation type="submission" date="2020-08" db="EMBL/GenBank/DDBJ databases">
        <title>Plant Genome Project.</title>
        <authorList>
            <person name="Zhang R.-G."/>
        </authorList>
    </citation>
    <scope>NUCLEOTIDE SEQUENCE</scope>
    <source>
        <strain evidence="1">Huo1</strain>
        <tissue evidence="1">Leaf</tissue>
    </source>
</reference>
<name>A0A8X8ZP53_SALSN</name>
<evidence type="ECO:0000313" key="1">
    <source>
        <dbReference type="EMBL" id="KAG6412712.1"/>
    </source>
</evidence>
<comment type="caution">
    <text evidence="1">The sequence shown here is derived from an EMBL/GenBank/DDBJ whole genome shotgun (WGS) entry which is preliminary data.</text>
</comment>
<organism evidence="1">
    <name type="scientific">Salvia splendens</name>
    <name type="common">Scarlet sage</name>
    <dbReference type="NCBI Taxonomy" id="180675"/>
    <lineage>
        <taxon>Eukaryota</taxon>
        <taxon>Viridiplantae</taxon>
        <taxon>Streptophyta</taxon>
        <taxon>Embryophyta</taxon>
        <taxon>Tracheophyta</taxon>
        <taxon>Spermatophyta</taxon>
        <taxon>Magnoliopsida</taxon>
        <taxon>eudicotyledons</taxon>
        <taxon>Gunneridae</taxon>
        <taxon>Pentapetalae</taxon>
        <taxon>asterids</taxon>
        <taxon>lamiids</taxon>
        <taxon>Lamiales</taxon>
        <taxon>Lamiaceae</taxon>
        <taxon>Nepetoideae</taxon>
        <taxon>Mentheae</taxon>
        <taxon>Salviinae</taxon>
        <taxon>Salvia</taxon>
        <taxon>Salvia subgen. Calosphace</taxon>
        <taxon>core Calosphace</taxon>
    </lineage>
</organism>
<reference evidence="1" key="1">
    <citation type="submission" date="2018-01" db="EMBL/GenBank/DDBJ databases">
        <authorList>
            <person name="Mao J.F."/>
        </authorList>
    </citation>
    <scope>NUCLEOTIDE SEQUENCE</scope>
    <source>
        <strain evidence="1">Huo1</strain>
        <tissue evidence="1">Leaf</tissue>
    </source>
</reference>
<protein>
    <submittedName>
        <fullName evidence="1">Uncharacterized protein</fullName>
    </submittedName>
</protein>
<dbReference type="AlphaFoldDB" id="A0A8X8ZP53"/>
<accession>A0A8X8ZP53</accession>